<dbReference type="EMBL" id="JARBHB010000006">
    <property type="protein sequence ID" value="KAJ8880831.1"/>
    <property type="molecule type" value="Genomic_DNA"/>
</dbReference>
<gene>
    <name evidence="1" type="ORF">PR048_017302</name>
</gene>
<dbReference type="PANTHER" id="PTHR13601">
    <property type="entry name" value="GAMETOGENETIN-BINDING PROTEIN 2"/>
    <property type="match status" value="1"/>
</dbReference>
<organism evidence="1 2">
    <name type="scientific">Dryococelus australis</name>
    <dbReference type="NCBI Taxonomy" id="614101"/>
    <lineage>
        <taxon>Eukaryota</taxon>
        <taxon>Metazoa</taxon>
        <taxon>Ecdysozoa</taxon>
        <taxon>Arthropoda</taxon>
        <taxon>Hexapoda</taxon>
        <taxon>Insecta</taxon>
        <taxon>Pterygota</taxon>
        <taxon>Neoptera</taxon>
        <taxon>Polyneoptera</taxon>
        <taxon>Phasmatodea</taxon>
        <taxon>Verophasmatodea</taxon>
        <taxon>Anareolatae</taxon>
        <taxon>Phasmatidae</taxon>
        <taxon>Eurycanthinae</taxon>
        <taxon>Dryococelus</taxon>
    </lineage>
</organism>
<dbReference type="Proteomes" id="UP001159363">
    <property type="component" value="Chromosome 5"/>
</dbReference>
<dbReference type="InterPro" id="IPR026073">
    <property type="entry name" value="GGNBP2"/>
</dbReference>
<accession>A0ABQ9H952</accession>
<keyword evidence="2" id="KW-1185">Reference proteome</keyword>
<comment type="caution">
    <text evidence="1">The sequence shown here is derived from an EMBL/GenBank/DDBJ whole genome shotgun (WGS) entry which is preliminary data.</text>
</comment>
<evidence type="ECO:0000313" key="1">
    <source>
        <dbReference type="EMBL" id="KAJ8880831.1"/>
    </source>
</evidence>
<sequence length="318" mass="36300">MIECLMTSRLSDDDVRFQMVMDLTHMGLMCDNPNVRGKELENFHCKYAMLSPGELESAFQVTFQELMQVLSQTVPCVGCRRRIEVCSGKGTEEPGVMAFLKRLLDSYFDMGFTVYMDRYCSSPAVFNDLWERKREAETLALSEMDPLQWMLLCALCKGQSLKPNQMSLITTYTKLGLKNVPNDSLLSVQKNAIEMLGNAFVGEGNKEQQISSLPSPSTDKTEDTFQEKYQPLKKRQAQHMFVKQRMDTPRQIVLFTGRATKVMNRDHPSTPVHCQMAPLVRCQDMNLDPVPATDVTRQEDLYHVHPLFDSDQCALTRV</sequence>
<protein>
    <submittedName>
        <fullName evidence="1">Uncharacterized protein</fullName>
    </submittedName>
</protein>
<reference evidence="1 2" key="1">
    <citation type="submission" date="2023-02" db="EMBL/GenBank/DDBJ databases">
        <title>LHISI_Scaffold_Assembly.</title>
        <authorList>
            <person name="Stuart O.P."/>
            <person name="Cleave R."/>
            <person name="Magrath M.J.L."/>
            <person name="Mikheyev A.S."/>
        </authorList>
    </citation>
    <scope>NUCLEOTIDE SEQUENCE [LARGE SCALE GENOMIC DNA]</scope>
    <source>
        <strain evidence="1">Daus_M_001</strain>
        <tissue evidence="1">Leg muscle</tissue>
    </source>
</reference>
<dbReference type="PANTHER" id="PTHR13601:SF2">
    <property type="entry name" value="GAMETOGENETIN-BINDING PROTEIN 2"/>
    <property type="match status" value="1"/>
</dbReference>
<name>A0ABQ9H952_9NEOP</name>
<proteinExistence type="predicted"/>
<evidence type="ECO:0000313" key="2">
    <source>
        <dbReference type="Proteomes" id="UP001159363"/>
    </source>
</evidence>